<proteinExistence type="predicted"/>
<dbReference type="RefSeq" id="WP_184585450.1">
    <property type="nucleotide sequence ID" value="NZ_JACHJT010000003.1"/>
</dbReference>
<dbReference type="EMBL" id="JACHJT010000003">
    <property type="protein sequence ID" value="MBB4935681.1"/>
    <property type="molecule type" value="Genomic_DNA"/>
</dbReference>
<organism evidence="3 4">
    <name type="scientific">Lipingzhangella halophila</name>
    <dbReference type="NCBI Taxonomy" id="1783352"/>
    <lineage>
        <taxon>Bacteria</taxon>
        <taxon>Bacillati</taxon>
        <taxon>Actinomycetota</taxon>
        <taxon>Actinomycetes</taxon>
        <taxon>Streptosporangiales</taxon>
        <taxon>Nocardiopsidaceae</taxon>
        <taxon>Lipingzhangella</taxon>
    </lineage>
</organism>
<keyword evidence="4" id="KW-1185">Reference proteome</keyword>
<gene>
    <name evidence="3" type="ORF">F4561_006590</name>
</gene>
<feature type="region of interest" description="Disordered" evidence="1">
    <location>
        <begin position="37"/>
        <end position="70"/>
    </location>
</feature>
<keyword evidence="2" id="KW-0472">Membrane</keyword>
<accession>A0A7W7RQF6</accession>
<evidence type="ECO:0000313" key="3">
    <source>
        <dbReference type="EMBL" id="MBB4935681.1"/>
    </source>
</evidence>
<name>A0A7W7RQF6_9ACTN</name>
<feature type="compositionally biased region" description="Low complexity" evidence="1">
    <location>
        <begin position="42"/>
        <end position="56"/>
    </location>
</feature>
<keyword evidence="2" id="KW-1133">Transmembrane helix</keyword>
<dbReference type="AlphaFoldDB" id="A0A7W7RQF6"/>
<feature type="transmembrane region" description="Helical" evidence="2">
    <location>
        <begin position="6"/>
        <end position="27"/>
    </location>
</feature>
<protein>
    <submittedName>
        <fullName evidence="3">Uncharacterized protein</fullName>
    </submittedName>
</protein>
<reference evidence="3 4" key="1">
    <citation type="submission" date="2020-08" db="EMBL/GenBank/DDBJ databases">
        <title>Sequencing the genomes of 1000 actinobacteria strains.</title>
        <authorList>
            <person name="Klenk H.-P."/>
        </authorList>
    </citation>
    <scope>NUCLEOTIDE SEQUENCE [LARGE SCALE GENOMIC DNA]</scope>
    <source>
        <strain evidence="3 4">DSM 102030</strain>
    </source>
</reference>
<dbReference type="Proteomes" id="UP000523007">
    <property type="component" value="Unassembled WGS sequence"/>
</dbReference>
<keyword evidence="2" id="KW-0812">Transmembrane</keyword>
<evidence type="ECO:0000256" key="2">
    <source>
        <dbReference type="SAM" id="Phobius"/>
    </source>
</evidence>
<comment type="caution">
    <text evidence="3">The sequence shown here is derived from an EMBL/GenBank/DDBJ whole genome shotgun (WGS) entry which is preliminary data.</text>
</comment>
<sequence length="140" mass="15278">MASEIWRWVGIGVLDGLIVAALGYALYEARVRRGAHHEDAPAAEPATALRRAATPAVPRQGGAHHPPTTRTCAWLESRRPGWLVEYDPWRGEYRAQRDITAPSPATAAAEDPWELERAIDQYAQLATSLRALAEADGEAA</sequence>
<evidence type="ECO:0000313" key="4">
    <source>
        <dbReference type="Proteomes" id="UP000523007"/>
    </source>
</evidence>
<evidence type="ECO:0000256" key="1">
    <source>
        <dbReference type="SAM" id="MobiDB-lite"/>
    </source>
</evidence>